<dbReference type="PANTHER" id="PTHR30425:SF1">
    <property type="entry name" value="PHOSPHATE TRANSPORT SYSTEM PERMEASE PROTEIN PSTC"/>
    <property type="match status" value="1"/>
</dbReference>
<dbReference type="EMBL" id="QNRK01000005">
    <property type="protein sequence ID" value="RBP16516.1"/>
    <property type="molecule type" value="Genomic_DNA"/>
</dbReference>
<evidence type="ECO:0000256" key="5">
    <source>
        <dbReference type="ARBA" id="ARBA00022592"/>
    </source>
</evidence>
<reference evidence="12 13" key="1">
    <citation type="submission" date="2018-06" db="EMBL/GenBank/DDBJ databases">
        <title>Genomic Encyclopedia of Type Strains, Phase IV (KMG-IV): sequencing the most valuable type-strain genomes for metagenomic binning, comparative biology and taxonomic classification.</title>
        <authorList>
            <person name="Goeker M."/>
        </authorList>
    </citation>
    <scope>NUCLEOTIDE SEQUENCE [LARGE SCALE GENOMIC DNA]</scope>
    <source>
        <strain evidence="12 13">DSM 24875</strain>
    </source>
</reference>
<accession>A0A366FQU1</accession>
<dbReference type="InterPro" id="IPR000515">
    <property type="entry name" value="MetI-like"/>
</dbReference>
<sequence length="313" mass="33158">MDRARALGRLKFSDSGFRVMTLASALIVLVLLAGVAISLFLGAWPAFREFGVGFLFSDAWSPPREKFGAATAIYGTLVTSLIAMLIAVPVGLGISVFLTELCWLPLRRPIGVAIELLAGIPSIIYGIWGVYYFRPVMQSYIQPFLIGTLGNIPGIGFLFQGPPFGYGVLTAGLVLALMILPFITAVSRDVFDTVPPVLKEAAYGVGATTFEVVGNIVIPYTRVGVIGGVMLALGRALGETMAVTFVIGNATKIQSSILAQGTTISAMIANQFADADPGLFTSSLLALGFILFVITFIVLAAARWLLASLEVKA</sequence>
<comment type="subcellular location">
    <subcellularLocation>
        <location evidence="10">Cell inner membrane</location>
        <topology evidence="10">Multi-pass membrane protein</topology>
    </subcellularLocation>
    <subcellularLocation>
        <location evidence="1 9">Cell membrane</location>
        <topology evidence="1 9">Multi-pass membrane protein</topology>
    </subcellularLocation>
</comment>
<evidence type="ECO:0000256" key="8">
    <source>
        <dbReference type="ARBA" id="ARBA00023136"/>
    </source>
</evidence>
<dbReference type="CDD" id="cd06261">
    <property type="entry name" value="TM_PBP2"/>
    <property type="match status" value="1"/>
</dbReference>
<comment type="caution">
    <text evidence="12">The sequence shown here is derived from an EMBL/GenBank/DDBJ whole genome shotgun (WGS) entry which is preliminary data.</text>
</comment>
<evidence type="ECO:0000313" key="13">
    <source>
        <dbReference type="Proteomes" id="UP000253529"/>
    </source>
</evidence>
<feature type="transmembrane region" description="Helical" evidence="9">
    <location>
        <begin position="67"/>
        <end position="98"/>
    </location>
</feature>
<keyword evidence="8 9" id="KW-0472">Membrane</keyword>
<evidence type="ECO:0000259" key="11">
    <source>
        <dbReference type="PROSITE" id="PS50928"/>
    </source>
</evidence>
<dbReference type="GO" id="GO:0005315">
    <property type="term" value="F:phosphate transmembrane transporter activity"/>
    <property type="evidence" value="ECO:0007669"/>
    <property type="project" value="InterPro"/>
</dbReference>
<comment type="function">
    <text evidence="10">Part of the binding-protein-dependent transport system for phosphate; probably responsible for the translocation of the substrate across the membrane.</text>
</comment>
<dbReference type="InterPro" id="IPR011864">
    <property type="entry name" value="Phosphate_PstC"/>
</dbReference>
<evidence type="ECO:0000256" key="3">
    <source>
        <dbReference type="ARBA" id="ARBA00022448"/>
    </source>
</evidence>
<dbReference type="GO" id="GO:0005886">
    <property type="term" value="C:plasma membrane"/>
    <property type="evidence" value="ECO:0007669"/>
    <property type="project" value="UniProtKB-SubCell"/>
</dbReference>
<keyword evidence="3 9" id="KW-0813">Transport</keyword>
<dbReference type="Gene3D" id="1.10.3720.10">
    <property type="entry name" value="MetI-like"/>
    <property type="match status" value="1"/>
</dbReference>
<gene>
    <name evidence="12" type="ORF">DFR50_105159</name>
</gene>
<dbReference type="Proteomes" id="UP000253529">
    <property type="component" value="Unassembled WGS sequence"/>
</dbReference>
<protein>
    <recommendedName>
        <fullName evidence="10">Phosphate transport system permease protein</fullName>
    </recommendedName>
</protein>
<keyword evidence="6 9" id="KW-0812">Transmembrane</keyword>
<feature type="transmembrane region" description="Helical" evidence="9">
    <location>
        <begin position="21"/>
        <end position="47"/>
    </location>
</feature>
<dbReference type="GO" id="GO:0006817">
    <property type="term" value="P:phosphate ion transport"/>
    <property type="evidence" value="ECO:0007669"/>
    <property type="project" value="UniProtKB-KW"/>
</dbReference>
<evidence type="ECO:0000256" key="6">
    <source>
        <dbReference type="ARBA" id="ARBA00022692"/>
    </source>
</evidence>
<feature type="transmembrane region" description="Helical" evidence="9">
    <location>
        <begin position="166"/>
        <end position="186"/>
    </location>
</feature>
<evidence type="ECO:0000256" key="9">
    <source>
        <dbReference type="RuleBase" id="RU363032"/>
    </source>
</evidence>
<evidence type="ECO:0000256" key="10">
    <source>
        <dbReference type="RuleBase" id="RU363054"/>
    </source>
</evidence>
<organism evidence="12 13">
    <name type="scientific">Roseiarcus fermentans</name>
    <dbReference type="NCBI Taxonomy" id="1473586"/>
    <lineage>
        <taxon>Bacteria</taxon>
        <taxon>Pseudomonadati</taxon>
        <taxon>Pseudomonadota</taxon>
        <taxon>Alphaproteobacteria</taxon>
        <taxon>Hyphomicrobiales</taxon>
        <taxon>Roseiarcaceae</taxon>
        <taxon>Roseiarcus</taxon>
    </lineage>
</organism>
<feature type="transmembrane region" description="Helical" evidence="9">
    <location>
        <begin position="110"/>
        <end position="128"/>
    </location>
</feature>
<keyword evidence="5 10" id="KW-0592">Phosphate transport</keyword>
<dbReference type="InterPro" id="IPR051124">
    <property type="entry name" value="Phosphate_Transport_Permease"/>
</dbReference>
<feature type="domain" description="ABC transmembrane type-1" evidence="11">
    <location>
        <begin position="73"/>
        <end position="302"/>
    </location>
</feature>
<feature type="transmembrane region" description="Helical" evidence="9">
    <location>
        <begin position="140"/>
        <end position="159"/>
    </location>
</feature>
<dbReference type="PANTHER" id="PTHR30425">
    <property type="entry name" value="PHOSPHATE TRANSPORT SYSTEM PERMEASE PROTEIN PST"/>
    <property type="match status" value="1"/>
</dbReference>
<dbReference type="PROSITE" id="PS50928">
    <property type="entry name" value="ABC_TM1"/>
    <property type="match status" value="1"/>
</dbReference>
<dbReference type="AlphaFoldDB" id="A0A366FQU1"/>
<feature type="transmembrane region" description="Helical" evidence="9">
    <location>
        <begin position="284"/>
        <end position="306"/>
    </location>
</feature>
<dbReference type="NCBIfam" id="TIGR02138">
    <property type="entry name" value="phosphate_pstC"/>
    <property type="match status" value="1"/>
</dbReference>
<evidence type="ECO:0000256" key="2">
    <source>
        <dbReference type="ARBA" id="ARBA00007069"/>
    </source>
</evidence>
<keyword evidence="13" id="KW-1185">Reference proteome</keyword>
<dbReference type="InterPro" id="IPR035906">
    <property type="entry name" value="MetI-like_sf"/>
</dbReference>
<evidence type="ECO:0000256" key="1">
    <source>
        <dbReference type="ARBA" id="ARBA00004651"/>
    </source>
</evidence>
<keyword evidence="4" id="KW-1003">Cell membrane</keyword>
<dbReference type="SUPFAM" id="SSF161098">
    <property type="entry name" value="MetI-like"/>
    <property type="match status" value="1"/>
</dbReference>
<comment type="similarity">
    <text evidence="2 10">Belongs to the binding-protein-dependent transport system permease family. CysTW subfamily.</text>
</comment>
<evidence type="ECO:0000256" key="7">
    <source>
        <dbReference type="ARBA" id="ARBA00022989"/>
    </source>
</evidence>
<proteinExistence type="inferred from homology"/>
<evidence type="ECO:0000256" key="4">
    <source>
        <dbReference type="ARBA" id="ARBA00022475"/>
    </source>
</evidence>
<keyword evidence="10" id="KW-0997">Cell inner membrane</keyword>
<evidence type="ECO:0000313" key="12">
    <source>
        <dbReference type="EMBL" id="RBP16516.1"/>
    </source>
</evidence>
<keyword evidence="7 9" id="KW-1133">Transmembrane helix</keyword>
<name>A0A366FQU1_9HYPH</name>
<dbReference type="Pfam" id="PF00528">
    <property type="entry name" value="BPD_transp_1"/>
    <property type="match status" value="1"/>
</dbReference>